<gene>
    <name evidence="2" type="ORF">BO94DRAFT_534906</name>
</gene>
<sequence length="56" mass="6170">MGNPPPVTHLSNFQESKATITRQTFNNGQDSDPADATTFHLPPSTFHPHPFIHSSI</sequence>
<proteinExistence type="predicted"/>
<keyword evidence="3" id="KW-1185">Reference proteome</keyword>
<accession>A0A317WPF7</accession>
<dbReference type="EMBL" id="MSFK01000013">
    <property type="protein sequence ID" value="PWY87905.1"/>
    <property type="molecule type" value="Genomic_DNA"/>
</dbReference>
<dbReference type="GeneID" id="37113795"/>
<dbReference type="Proteomes" id="UP000246702">
    <property type="component" value="Unassembled WGS sequence"/>
</dbReference>
<organism evidence="2 3">
    <name type="scientific">Aspergillus sclerotioniger CBS 115572</name>
    <dbReference type="NCBI Taxonomy" id="1450535"/>
    <lineage>
        <taxon>Eukaryota</taxon>
        <taxon>Fungi</taxon>
        <taxon>Dikarya</taxon>
        <taxon>Ascomycota</taxon>
        <taxon>Pezizomycotina</taxon>
        <taxon>Eurotiomycetes</taxon>
        <taxon>Eurotiomycetidae</taxon>
        <taxon>Eurotiales</taxon>
        <taxon>Aspergillaceae</taxon>
        <taxon>Aspergillus</taxon>
        <taxon>Aspergillus subgen. Circumdati</taxon>
    </lineage>
</organism>
<name>A0A317WPF7_9EURO</name>
<evidence type="ECO:0000313" key="2">
    <source>
        <dbReference type="EMBL" id="PWY87905.1"/>
    </source>
</evidence>
<comment type="caution">
    <text evidence="2">The sequence shown here is derived from an EMBL/GenBank/DDBJ whole genome shotgun (WGS) entry which is preliminary data.</text>
</comment>
<protein>
    <submittedName>
        <fullName evidence="2">Uncharacterized protein</fullName>
    </submittedName>
</protein>
<evidence type="ECO:0000313" key="3">
    <source>
        <dbReference type="Proteomes" id="UP000246702"/>
    </source>
</evidence>
<dbReference type="RefSeq" id="XP_025467688.1">
    <property type="nucleotide sequence ID" value="XM_025611652.1"/>
</dbReference>
<dbReference type="AlphaFoldDB" id="A0A317WPF7"/>
<evidence type="ECO:0000256" key="1">
    <source>
        <dbReference type="SAM" id="MobiDB-lite"/>
    </source>
</evidence>
<reference evidence="2 3" key="1">
    <citation type="submission" date="2016-12" db="EMBL/GenBank/DDBJ databases">
        <title>The genomes of Aspergillus section Nigri reveals drivers in fungal speciation.</title>
        <authorList>
            <consortium name="DOE Joint Genome Institute"/>
            <person name="Vesth T.C."/>
            <person name="Nybo J."/>
            <person name="Theobald S."/>
            <person name="Brandl J."/>
            <person name="Frisvad J.C."/>
            <person name="Nielsen K.F."/>
            <person name="Lyhne E.K."/>
            <person name="Kogle M.E."/>
            <person name="Kuo A."/>
            <person name="Riley R."/>
            <person name="Clum A."/>
            <person name="Nolan M."/>
            <person name="Lipzen A."/>
            <person name="Salamov A."/>
            <person name="Henrissat B."/>
            <person name="Wiebenga A."/>
            <person name="De Vries R.P."/>
            <person name="Grigoriev I.V."/>
            <person name="Mortensen U.H."/>
            <person name="Andersen M.R."/>
            <person name="Baker S.E."/>
        </authorList>
    </citation>
    <scope>NUCLEOTIDE SEQUENCE [LARGE SCALE GENOMIC DNA]</scope>
    <source>
        <strain evidence="2 3">CBS 115572</strain>
    </source>
</reference>
<feature type="region of interest" description="Disordered" evidence="1">
    <location>
        <begin position="24"/>
        <end position="56"/>
    </location>
</feature>